<dbReference type="Proteomes" id="UP000032633">
    <property type="component" value="Chromosome"/>
</dbReference>
<keyword evidence="3" id="KW-1185">Reference proteome</keyword>
<evidence type="ECO:0000259" key="1">
    <source>
        <dbReference type="PROSITE" id="PS50206"/>
    </source>
</evidence>
<dbReference type="PANTHER" id="PTHR43031:SF17">
    <property type="entry name" value="SULFURTRANSFERASE YTWF-RELATED"/>
    <property type="match status" value="1"/>
</dbReference>
<dbReference type="Gene3D" id="3.40.250.10">
    <property type="entry name" value="Rhodanese-like domain"/>
    <property type="match status" value="1"/>
</dbReference>
<dbReference type="EMBL" id="CP011058">
    <property type="protein sequence ID" value="AJY77202.1"/>
    <property type="molecule type" value="Genomic_DNA"/>
</dbReference>
<dbReference type="Pfam" id="PF00581">
    <property type="entry name" value="Rhodanese"/>
    <property type="match status" value="1"/>
</dbReference>
<dbReference type="GO" id="GO:0016740">
    <property type="term" value="F:transferase activity"/>
    <property type="evidence" value="ECO:0007669"/>
    <property type="project" value="UniProtKB-KW"/>
</dbReference>
<dbReference type="OrthoDB" id="9800872at2"/>
<dbReference type="InterPro" id="IPR050229">
    <property type="entry name" value="GlpE_sulfurtransferase"/>
</dbReference>
<dbReference type="SUPFAM" id="SSF52821">
    <property type="entry name" value="Rhodanese/Cell cycle control phosphatase"/>
    <property type="match status" value="1"/>
</dbReference>
<accession>A0A0D5NQE5</accession>
<proteinExistence type="predicted"/>
<dbReference type="RefSeq" id="WP_045672627.1">
    <property type="nucleotide sequence ID" value="NZ_CP011058.1"/>
</dbReference>
<dbReference type="SMART" id="SM00450">
    <property type="entry name" value="RHOD"/>
    <property type="match status" value="1"/>
</dbReference>
<keyword evidence="2" id="KW-0808">Transferase</keyword>
<dbReference type="InterPro" id="IPR001763">
    <property type="entry name" value="Rhodanese-like_dom"/>
</dbReference>
<dbReference type="PANTHER" id="PTHR43031">
    <property type="entry name" value="FAD-DEPENDENT OXIDOREDUCTASE"/>
    <property type="match status" value="1"/>
</dbReference>
<dbReference type="PROSITE" id="PS50206">
    <property type="entry name" value="RHODANESE_3"/>
    <property type="match status" value="1"/>
</dbReference>
<name>A0A0D5NQE5_9BACL</name>
<gene>
    <name evidence="2" type="ORF">VN24_24920</name>
</gene>
<dbReference type="KEGG" id="pbj:VN24_24920"/>
<protein>
    <submittedName>
        <fullName evidence="2">Sulfurtransferase</fullName>
    </submittedName>
</protein>
<dbReference type="STRING" id="1126833.VN24_24920"/>
<evidence type="ECO:0000313" key="2">
    <source>
        <dbReference type="EMBL" id="AJY77202.1"/>
    </source>
</evidence>
<feature type="domain" description="Rhodanese" evidence="1">
    <location>
        <begin position="25"/>
        <end position="104"/>
    </location>
</feature>
<evidence type="ECO:0000313" key="3">
    <source>
        <dbReference type="Proteomes" id="UP000032633"/>
    </source>
</evidence>
<dbReference type="InterPro" id="IPR036873">
    <property type="entry name" value="Rhodanese-like_dom_sf"/>
</dbReference>
<organism evidence="2 3">
    <name type="scientific">Paenibacillus beijingensis</name>
    <dbReference type="NCBI Taxonomy" id="1126833"/>
    <lineage>
        <taxon>Bacteria</taxon>
        <taxon>Bacillati</taxon>
        <taxon>Bacillota</taxon>
        <taxon>Bacilli</taxon>
        <taxon>Bacillales</taxon>
        <taxon>Paenibacillaceae</taxon>
        <taxon>Paenibacillus</taxon>
    </lineage>
</organism>
<dbReference type="AlphaFoldDB" id="A0A0D5NQE5"/>
<reference evidence="3" key="2">
    <citation type="submission" date="2015-03" db="EMBL/GenBank/DDBJ databases">
        <title>Genome sequence of Paenibacillus beijingensis strain DSM 24997T.</title>
        <authorList>
            <person name="Kwak Y."/>
            <person name="Shin J.-H."/>
        </authorList>
    </citation>
    <scope>NUCLEOTIDE SEQUENCE [LARGE SCALE GENOMIC DNA]</scope>
    <source>
        <strain evidence="3">DSM 24997</strain>
    </source>
</reference>
<dbReference type="HOGENOM" id="CLU_089574_13_3_9"/>
<sequence length="108" mass="12187">MERWKSVFAENLLSQLSAGEITADQIIDVREAEEWDYYHLEGTKLIPMNTVPHCLGDLDDNKSLYIICAHGVRSEAVCRYLSGQGYDKLYNVEGGMAAVAHLQGFQYD</sequence>
<reference evidence="2 3" key="1">
    <citation type="journal article" date="2015" name="J. Biotechnol.">
        <title>Complete genome sequence of Paenibacillus beijingensis 7188(T) (=DSM 24997(T)), a novel rhizobacterium from jujube garden soil.</title>
        <authorList>
            <person name="Kwak Y."/>
            <person name="Shin J.H."/>
        </authorList>
    </citation>
    <scope>NUCLEOTIDE SEQUENCE [LARGE SCALE GENOMIC DNA]</scope>
    <source>
        <strain evidence="2 3">DSM 24997</strain>
    </source>
</reference>
<dbReference type="CDD" id="cd00158">
    <property type="entry name" value="RHOD"/>
    <property type="match status" value="1"/>
</dbReference>
<dbReference type="PATRIC" id="fig|1126833.4.peg.5479"/>